<dbReference type="VEuPathDB" id="VectorBase:MDOMA2_020714"/>
<gene>
    <name evidence="10" type="primary">101898927</name>
    <name evidence="12" type="synonym">LOC101898927</name>
</gene>
<dbReference type="Gene3D" id="3.40.50.10190">
    <property type="entry name" value="BRCT domain"/>
    <property type="match status" value="1"/>
</dbReference>
<dbReference type="PROSITE" id="PS50006">
    <property type="entry name" value="FHA_DOMAIN"/>
    <property type="match status" value="1"/>
</dbReference>
<feature type="region of interest" description="Disordered" evidence="8">
    <location>
        <begin position="605"/>
        <end position="628"/>
    </location>
</feature>
<keyword evidence="5" id="KW-0234">DNA repair</keyword>
<dbReference type="Proteomes" id="UP001652621">
    <property type="component" value="Unplaced"/>
</dbReference>
<dbReference type="VEuPathDB" id="VectorBase:MDOA007346"/>
<keyword evidence="4" id="KW-0227">DNA damage</keyword>
<dbReference type="SUPFAM" id="SSF49879">
    <property type="entry name" value="SMAD/FHA domain"/>
    <property type="match status" value="1"/>
</dbReference>
<dbReference type="OrthoDB" id="552194at2759"/>
<dbReference type="GO" id="GO:0000724">
    <property type="term" value="P:double-strand break repair via homologous recombination"/>
    <property type="evidence" value="ECO:0007669"/>
    <property type="project" value="TreeGrafter"/>
</dbReference>
<evidence type="ECO:0000259" key="9">
    <source>
        <dbReference type="PROSITE" id="PS50006"/>
    </source>
</evidence>
<dbReference type="InterPro" id="IPR000253">
    <property type="entry name" value="FHA_dom"/>
</dbReference>
<evidence type="ECO:0000256" key="1">
    <source>
        <dbReference type="ARBA" id="ARBA00004123"/>
    </source>
</evidence>
<evidence type="ECO:0000256" key="3">
    <source>
        <dbReference type="ARBA" id="ARBA00022454"/>
    </source>
</evidence>
<dbReference type="EnsemblMetazoa" id="MDOA007346-RA">
    <property type="protein sequence ID" value="MDOA007346-PA"/>
    <property type="gene ID" value="MDOA007346"/>
</dbReference>
<dbReference type="SUPFAM" id="SSF52113">
    <property type="entry name" value="BRCT domain"/>
    <property type="match status" value="1"/>
</dbReference>
<evidence type="ECO:0000313" key="11">
    <source>
        <dbReference type="Proteomes" id="UP001652621"/>
    </source>
</evidence>
<dbReference type="InterPro" id="IPR032429">
    <property type="entry name" value="Nibrin_BRCT2"/>
</dbReference>
<dbReference type="InterPro" id="IPR043014">
    <property type="entry name" value="Nibrin_BRCT2_sf"/>
</dbReference>
<dbReference type="PANTHER" id="PTHR12162">
    <property type="entry name" value="NIBRIN-RELATED"/>
    <property type="match status" value="1"/>
</dbReference>
<evidence type="ECO:0000256" key="7">
    <source>
        <dbReference type="ARBA" id="ARBA00044757"/>
    </source>
</evidence>
<dbReference type="PANTHER" id="PTHR12162:SF0">
    <property type="entry name" value="NIBRIN"/>
    <property type="match status" value="1"/>
</dbReference>
<dbReference type="GO" id="GO:0003684">
    <property type="term" value="F:damaged DNA binding"/>
    <property type="evidence" value="ECO:0007669"/>
    <property type="project" value="TreeGrafter"/>
</dbReference>
<evidence type="ECO:0000313" key="10">
    <source>
        <dbReference type="EnsemblMetazoa" id="MDOA007346-PA"/>
    </source>
</evidence>
<comment type="subcellular location">
    <subcellularLocation>
        <location evidence="2">Chromosome</location>
    </subcellularLocation>
    <subcellularLocation>
        <location evidence="1">Nucleus</location>
    </subcellularLocation>
</comment>
<reference evidence="12" key="2">
    <citation type="submission" date="2025-04" db="UniProtKB">
        <authorList>
            <consortium name="RefSeq"/>
        </authorList>
    </citation>
    <scope>IDENTIFICATION</scope>
    <source>
        <strain evidence="12">Aabys</strain>
    </source>
</reference>
<feature type="compositionally biased region" description="Polar residues" evidence="8">
    <location>
        <begin position="421"/>
        <end position="431"/>
    </location>
</feature>
<evidence type="ECO:0000256" key="2">
    <source>
        <dbReference type="ARBA" id="ARBA00004286"/>
    </source>
</evidence>
<dbReference type="GO" id="GO:0005694">
    <property type="term" value="C:chromosome"/>
    <property type="evidence" value="ECO:0007669"/>
    <property type="project" value="UniProtKB-SubCell"/>
</dbReference>
<dbReference type="InterPro" id="IPR036420">
    <property type="entry name" value="BRCT_dom_sf"/>
</dbReference>
<dbReference type="eggNOG" id="ENOG502QQ7Y">
    <property type="taxonomic scope" value="Eukaryota"/>
</dbReference>
<feature type="region of interest" description="Disordered" evidence="8">
    <location>
        <begin position="411"/>
        <end position="437"/>
    </location>
</feature>
<evidence type="ECO:0000256" key="4">
    <source>
        <dbReference type="ARBA" id="ARBA00022763"/>
    </source>
</evidence>
<dbReference type="GeneID" id="101898927"/>
<feature type="region of interest" description="Disordered" evidence="8">
    <location>
        <begin position="450"/>
        <end position="548"/>
    </location>
</feature>
<dbReference type="RefSeq" id="XP_005176769.1">
    <property type="nucleotide sequence ID" value="XM_005176712.3"/>
</dbReference>
<dbReference type="Pfam" id="PF16508">
    <property type="entry name" value="NIBRIN_BRCT_II"/>
    <property type="match status" value="1"/>
</dbReference>
<evidence type="ECO:0000313" key="12">
    <source>
        <dbReference type="RefSeq" id="XP_005176769.1"/>
    </source>
</evidence>
<reference evidence="10" key="1">
    <citation type="submission" date="2020-05" db="UniProtKB">
        <authorList>
            <consortium name="EnsemblMetazoa"/>
        </authorList>
    </citation>
    <scope>IDENTIFICATION</scope>
    <source>
        <strain evidence="10">Aabys</strain>
    </source>
</reference>
<name>A0A1I8MQA9_MUSDO</name>
<protein>
    <submittedName>
        <fullName evidence="12">Nibrin</fullName>
    </submittedName>
</protein>
<dbReference type="AlphaFoldDB" id="A0A1I8MQA9"/>
<evidence type="ECO:0000256" key="6">
    <source>
        <dbReference type="ARBA" id="ARBA00023242"/>
    </source>
</evidence>
<evidence type="ECO:0000256" key="5">
    <source>
        <dbReference type="ARBA" id="ARBA00023204"/>
    </source>
</evidence>
<keyword evidence="11" id="KW-1185">Reference proteome</keyword>
<dbReference type="STRING" id="7370.A0A1I8MQA9"/>
<feature type="compositionally biased region" description="Basic and acidic residues" evidence="8">
    <location>
        <begin position="522"/>
        <end position="532"/>
    </location>
</feature>
<dbReference type="FunFam" id="3.40.50.10980:FF:000001">
    <property type="entry name" value="Nibrin"/>
    <property type="match status" value="1"/>
</dbReference>
<dbReference type="Gene3D" id="2.60.200.20">
    <property type="match status" value="1"/>
</dbReference>
<dbReference type="InterPro" id="IPR008984">
    <property type="entry name" value="SMAD_FHA_dom_sf"/>
</dbReference>
<dbReference type="CDD" id="cd17741">
    <property type="entry name" value="BRCT_nibrin"/>
    <property type="match status" value="1"/>
</dbReference>
<feature type="compositionally biased region" description="Acidic residues" evidence="8">
    <location>
        <begin position="486"/>
        <end position="497"/>
    </location>
</feature>
<keyword evidence="3" id="KW-0158">Chromosome</keyword>
<comment type="similarity">
    <text evidence="7">Belongs to the Nibrin family.</text>
</comment>
<proteinExistence type="inferred from homology"/>
<organism evidence="10">
    <name type="scientific">Musca domestica</name>
    <name type="common">House fly</name>
    <dbReference type="NCBI Taxonomy" id="7370"/>
    <lineage>
        <taxon>Eukaryota</taxon>
        <taxon>Metazoa</taxon>
        <taxon>Ecdysozoa</taxon>
        <taxon>Arthropoda</taxon>
        <taxon>Hexapoda</taxon>
        <taxon>Insecta</taxon>
        <taxon>Pterygota</taxon>
        <taxon>Neoptera</taxon>
        <taxon>Endopterygota</taxon>
        <taxon>Diptera</taxon>
        <taxon>Brachycera</taxon>
        <taxon>Muscomorpha</taxon>
        <taxon>Muscoidea</taxon>
        <taxon>Muscidae</taxon>
        <taxon>Musca</taxon>
    </lineage>
</organism>
<feature type="domain" description="FHA" evidence="9">
    <location>
        <begin position="22"/>
        <end position="71"/>
    </location>
</feature>
<accession>A0A1I8MQA9</accession>
<keyword evidence="6" id="KW-0539">Nucleus</keyword>
<dbReference type="GO" id="GO:0030870">
    <property type="term" value="C:Mre11 complex"/>
    <property type="evidence" value="ECO:0007669"/>
    <property type="project" value="InterPro"/>
</dbReference>
<dbReference type="Pfam" id="PF00498">
    <property type="entry name" value="FHA"/>
    <property type="match status" value="1"/>
</dbReference>
<feature type="compositionally biased region" description="Acidic residues" evidence="8">
    <location>
        <begin position="534"/>
        <end position="545"/>
    </location>
</feature>
<sequence>MWFMTHTTSGERFYLSNDKPKYTVGRVGTDLELQNDNCVSRSHAVFHVTETENETYVELEDMGSKYGTFINKDIEKNVPLVKGQKTRLKNNDIVRFGRLQNIWKIQQLNVITITSALSADDVTQVTKNLKAISGKILNQWSPCCTHLTMNTPSVTVKLLHALIDQTHIVTTKYWEDLAKAVAQRQSQLPKPELYRPPFDEADVDVRPKPQRRLIFNGMTFIFLCRKHYDTYGPIVRAAGGACKDITSGVQKSFLIKNNVVVIQHIPSTQSQSSQTIQGITEILENHSRRIIPEYEIGLAIIKCSTQENCNPLYKIPESIPNTARSLDLSGDVNTQSQGFGIPETNVKLVTSTPYDMAPPNDSEDMQETMPNMYISETPVEQPKKRKHINVLSADSQDSDDEELFHFPKKSCNRNAEGEEPSNVSNEEQQQAVAKGARPIKRSMFACYNDNSETDSKIMKPSSPLRNDDGNATNNTNRKRPHIQVLGEEDGEEGDGDDLFCFGDTQTSKKKRTAGDEADDDLFAFKDSNKNDQEGSTENDQNEDSSEVMVSTQKFVVIEKPKPKNYSMIQVPKPKVLPRTISAIDWISGSLGKIKIKNENGVTIKPEPADVKNENVNGEFEGKNEDEDDEVKIKQEINGNDDEDSITEDHRKWLENMKNAIEIQEISLHNNTKMNERSHYRYRGSNDTTASLNGTFRNFKTFVKKYQPPSQTTSIQLHIR</sequence>
<evidence type="ECO:0000256" key="8">
    <source>
        <dbReference type="SAM" id="MobiDB-lite"/>
    </source>
</evidence>
<dbReference type="GO" id="GO:0007095">
    <property type="term" value="P:mitotic G2 DNA damage checkpoint signaling"/>
    <property type="evidence" value="ECO:0007669"/>
    <property type="project" value="InterPro"/>
</dbReference>
<dbReference type="CDD" id="cd22667">
    <property type="entry name" value="FHA_NBN"/>
    <property type="match status" value="1"/>
</dbReference>
<dbReference type="InterPro" id="IPR040227">
    <property type="entry name" value="Nibrin-rel"/>
</dbReference>
<dbReference type="KEGG" id="mde:101898927"/>
<dbReference type="Gene3D" id="3.40.50.10980">
    <property type="entry name" value="Nibrin, BRCT2 domain"/>
    <property type="match status" value="1"/>
</dbReference>